<evidence type="ECO:0000259" key="6">
    <source>
        <dbReference type="PROSITE" id="PS51935"/>
    </source>
</evidence>
<reference evidence="7 8" key="1">
    <citation type="journal article" date="2019" name="Syst. Appl. Microbiol.">
        <title>Polyphasic characterization of two novel Lactobacillus spp. isolated from blown salami packages: Description of Lactobacillus halodurans sp. nov. and Lactobacillus salsicarnum sp. nov.</title>
        <authorList>
            <person name="Schuster J.A."/>
            <person name="Klingl A."/>
            <person name="Vogel R.F."/>
            <person name="Ehrmann M.A."/>
        </authorList>
    </citation>
    <scope>NUCLEOTIDE SEQUENCE [LARGE SCALE GENOMIC DNA]</scope>
    <source>
        <strain evidence="7 8">TMW 1.2172</strain>
    </source>
</reference>
<dbReference type="InterPro" id="IPR038765">
    <property type="entry name" value="Papain-like_cys_pep_sf"/>
</dbReference>
<dbReference type="InterPro" id="IPR044081">
    <property type="entry name" value="DUF5776"/>
</dbReference>
<keyword evidence="4" id="KW-0788">Thiol protease</keyword>
<feature type="signal peptide" evidence="5">
    <location>
        <begin position="1"/>
        <end position="28"/>
    </location>
</feature>
<dbReference type="PANTHER" id="PTHR47053">
    <property type="entry name" value="MUREIN DD-ENDOPEPTIDASE MEPH-RELATED"/>
    <property type="match status" value="1"/>
</dbReference>
<dbReference type="Proteomes" id="UP000414364">
    <property type="component" value="Unassembled WGS sequence"/>
</dbReference>
<evidence type="ECO:0000256" key="2">
    <source>
        <dbReference type="ARBA" id="ARBA00022670"/>
    </source>
</evidence>
<keyword evidence="3" id="KW-0378">Hydrolase</keyword>
<comment type="caution">
    <text evidence="7">The sequence shown here is derived from an EMBL/GenBank/DDBJ whole genome shotgun (WGS) entry which is preliminary data.</text>
</comment>
<feature type="chain" id="PRO_5024459812" evidence="5">
    <location>
        <begin position="29"/>
        <end position="448"/>
    </location>
</feature>
<dbReference type="GO" id="GO:0008234">
    <property type="term" value="F:cysteine-type peptidase activity"/>
    <property type="evidence" value="ECO:0007669"/>
    <property type="project" value="UniProtKB-KW"/>
</dbReference>
<evidence type="ECO:0000256" key="1">
    <source>
        <dbReference type="ARBA" id="ARBA00007074"/>
    </source>
</evidence>
<dbReference type="RefSeq" id="WP_153386429.1">
    <property type="nucleotide sequence ID" value="NZ_VDFP01000026.1"/>
</dbReference>
<protein>
    <submittedName>
        <fullName evidence="7">NlpC/P60 family protein</fullName>
    </submittedName>
</protein>
<accession>A0A5P0ZRA1</accession>
<keyword evidence="5" id="KW-0732">Signal</keyword>
<sequence>MNKKILTTLLLGTSLFGGTIFNPLTVNAADNINGVVTTSKVTFLYNQDGKKITNRALAANTPWFTNKKIELPKVGTSFQVATNEFVKASDVQLQTGSAANGIVRTKSSGALIYNYQTDKYVDSSNRLAGSSAWKYNRKDNFDGKTWYQVATNTWISSDDVSDGITIQNTGTAQISYAPASGTTLFNGLGPNKTDSGQRLANGTNWHFSQKVIDWNGDSWYEVGNNAWISGAFTKIKNTSFNEAAAKHWDPNFGAVKVTKNSGVYSDSKFSAKQTSQVSAGTIVEVASTVQEGSTIWYETSNGGWLPSTNVQDISVKRSAIELNGKTKSQAIEAVIASAKNQLGKPYVWNGKGPDGFDCSGLMQYVFRQVTGQNIGSWTVPQETAGTRVSTNQAKRGDLLFWGTPGASYHVALYLGNNQYLNALRPGTNVKIDNISNSFKPSFAVRIFN</sequence>
<evidence type="ECO:0000313" key="8">
    <source>
        <dbReference type="Proteomes" id="UP000414364"/>
    </source>
</evidence>
<dbReference type="InterPro" id="IPR000064">
    <property type="entry name" value="NLP_P60_dom"/>
</dbReference>
<dbReference type="Gene3D" id="3.90.1720.10">
    <property type="entry name" value="endopeptidase domain like (from Nostoc punctiforme)"/>
    <property type="match status" value="1"/>
</dbReference>
<name>A0A5P0ZRA1_9LACO</name>
<feature type="domain" description="NlpC/P60" evidence="6">
    <location>
        <begin position="328"/>
        <end position="448"/>
    </location>
</feature>
<gene>
    <name evidence="7" type="ORF">FHL06_10450</name>
</gene>
<evidence type="ECO:0000256" key="3">
    <source>
        <dbReference type="ARBA" id="ARBA00022801"/>
    </source>
</evidence>
<dbReference type="InterPro" id="IPR024968">
    <property type="entry name" value="SlpA_C_lactobacillus"/>
</dbReference>
<evidence type="ECO:0000256" key="5">
    <source>
        <dbReference type="SAM" id="SignalP"/>
    </source>
</evidence>
<organism evidence="7 8">
    <name type="scientific">Companilactobacillus halodurans</name>
    <dbReference type="NCBI Taxonomy" id="2584183"/>
    <lineage>
        <taxon>Bacteria</taxon>
        <taxon>Bacillati</taxon>
        <taxon>Bacillota</taxon>
        <taxon>Bacilli</taxon>
        <taxon>Lactobacillales</taxon>
        <taxon>Lactobacillaceae</taxon>
        <taxon>Companilactobacillus</taxon>
    </lineage>
</organism>
<dbReference type="InterPro" id="IPR051202">
    <property type="entry name" value="Peptidase_C40"/>
</dbReference>
<proteinExistence type="inferred from homology"/>
<dbReference type="PANTHER" id="PTHR47053:SF1">
    <property type="entry name" value="MUREIN DD-ENDOPEPTIDASE MEPH-RELATED"/>
    <property type="match status" value="1"/>
</dbReference>
<keyword evidence="2" id="KW-0645">Protease</keyword>
<dbReference type="AlphaFoldDB" id="A0A5P0ZRA1"/>
<comment type="similarity">
    <text evidence="1">Belongs to the peptidase C40 family.</text>
</comment>
<dbReference type="Pfam" id="PF19087">
    <property type="entry name" value="DUF5776"/>
    <property type="match status" value="1"/>
</dbReference>
<evidence type="ECO:0000256" key="4">
    <source>
        <dbReference type="ARBA" id="ARBA00022807"/>
    </source>
</evidence>
<dbReference type="SUPFAM" id="SSF54001">
    <property type="entry name" value="Cysteine proteinases"/>
    <property type="match status" value="1"/>
</dbReference>
<evidence type="ECO:0000313" key="7">
    <source>
        <dbReference type="EMBL" id="MQS76790.1"/>
    </source>
</evidence>
<dbReference type="Pfam" id="PF00877">
    <property type="entry name" value="NLPC_P60"/>
    <property type="match status" value="1"/>
</dbReference>
<dbReference type="EMBL" id="VDFP01000026">
    <property type="protein sequence ID" value="MQS76790.1"/>
    <property type="molecule type" value="Genomic_DNA"/>
</dbReference>
<dbReference type="Pfam" id="PF03217">
    <property type="entry name" value="SlpA"/>
    <property type="match status" value="1"/>
</dbReference>
<dbReference type="GO" id="GO:0006508">
    <property type="term" value="P:proteolysis"/>
    <property type="evidence" value="ECO:0007669"/>
    <property type="project" value="UniProtKB-KW"/>
</dbReference>
<dbReference type="PROSITE" id="PS51935">
    <property type="entry name" value="NLPC_P60"/>
    <property type="match status" value="1"/>
</dbReference>